<dbReference type="PROSITE" id="PS01182">
    <property type="entry name" value="GLYCOSYL_HYDROL_F35"/>
    <property type="match status" value="1"/>
</dbReference>
<dbReference type="OrthoDB" id="703126at2"/>
<sequence length="628" mass="71909">MKIYSKYLYVIIFVLSINSIFSQIQKGKFEIKDGHFLLNGKEFMIHSGELHYPRVPSEYWKHRLQMMKAMGLNTVTTYVFWNYHEESPGKWNFSGEKDLRKFIKTAQEVGLYVIIRPGPYVCAEWEFGGYPWWLQNIKGLKIREDNEPFLAETKKYITQLYDQIKDLQINDGGPVIMVQAENEFGSFVVQRKDIPLASHRNYNAKIVKQLKETGLKVPMFTSDGSSLFEGGSVEGALPTANGEDNIENLKKAVNKYNNNQGPYMVAEFYPGWLSHWAEKFPRVDAGAVARQTDKYLKNNVSFNYYMVHGGTNFGFTSGANYDKNHDIQPDLTSYDYDAPITEAGWRTPKYDSLRTVISKHTKAKLPEVPAPIKVIDIKNIKLNKLYNFFNYAEGQEVVKSDTPKSFEDLNQGHGYVLYRRHFNQPASGTLDLSGLRDFATIYINGEKVGELNRYYNQYTMPIDIPFNSTLEILVENWGRINYGARINENTKGIISPVKIGDTEITGNWEMTKLPFPDQFSSTIKTKPVDTGKLAQLKDVPTLYQGEFELSEVGDTFIDMKDWGKGVIFINGKNIGRFWKVGPQQTLYIPGVWLKKGKNEIIIFDQLNQKVQTTVSTVKIPVLDQLVKP</sequence>
<accession>A0A086BF42</accession>
<dbReference type="RefSeq" id="WP_034684913.1">
    <property type="nucleotide sequence ID" value="NZ_CP023049.2"/>
</dbReference>
<dbReference type="Gene3D" id="2.60.120.260">
    <property type="entry name" value="Galactose-binding domain-like"/>
    <property type="match status" value="2"/>
</dbReference>
<evidence type="ECO:0000256" key="6">
    <source>
        <dbReference type="RuleBase" id="RU003679"/>
    </source>
</evidence>
<proteinExistence type="inferred from homology"/>
<keyword evidence="12" id="KW-1185">Reference proteome</keyword>
<keyword evidence="3 5" id="KW-0326">Glycosidase</keyword>
<dbReference type="SUPFAM" id="SSF49785">
    <property type="entry name" value="Galactose-binding domain-like"/>
    <property type="match status" value="2"/>
</dbReference>
<dbReference type="eggNOG" id="COG1874">
    <property type="taxonomic scope" value="Bacteria"/>
</dbReference>
<dbReference type="InterPro" id="IPR019801">
    <property type="entry name" value="Glyco_hydro_35_CS"/>
</dbReference>
<dbReference type="InterPro" id="IPR008979">
    <property type="entry name" value="Galactose-bd-like_sf"/>
</dbReference>
<feature type="transmembrane region" description="Helical" evidence="7">
    <location>
        <begin position="7"/>
        <end position="24"/>
    </location>
</feature>
<keyword evidence="7" id="KW-0472">Membrane</keyword>
<comment type="catalytic activity">
    <reaction evidence="5">
        <text>Hydrolysis of terminal non-reducing beta-D-galactose residues in beta-D-galactosides.</text>
        <dbReference type="EC" id="3.2.1.23"/>
    </reaction>
</comment>
<comment type="caution">
    <text evidence="11">The sequence shown here is derived from an EMBL/GenBank/DDBJ whole genome shotgun (WGS) entry which is preliminary data.</text>
</comment>
<evidence type="ECO:0000256" key="7">
    <source>
        <dbReference type="SAM" id="Phobius"/>
    </source>
</evidence>
<evidence type="ECO:0000259" key="9">
    <source>
        <dbReference type="Pfam" id="PF21317"/>
    </source>
</evidence>
<feature type="domain" description="Glycoside hydrolase 35 catalytic" evidence="8">
    <location>
        <begin position="36"/>
        <end position="359"/>
    </location>
</feature>
<dbReference type="Pfam" id="PF01301">
    <property type="entry name" value="Glyco_hydro_35"/>
    <property type="match status" value="1"/>
</dbReference>
<name>A0A086BF42_9FLAO</name>
<dbReference type="PIRSF" id="PIRSF006336">
    <property type="entry name" value="B-gal"/>
    <property type="match status" value="1"/>
</dbReference>
<comment type="similarity">
    <text evidence="1 6">Belongs to the glycosyl hydrolase 35 family.</text>
</comment>
<dbReference type="EMBL" id="JPRJ01000017">
    <property type="protein sequence ID" value="KFF27556.1"/>
    <property type="molecule type" value="Genomic_DNA"/>
</dbReference>
<reference evidence="11 12" key="1">
    <citation type="submission" date="2014-07" db="EMBL/GenBank/DDBJ databases">
        <title>Genome of Chryseobacterium piperi CTM.</title>
        <authorList>
            <person name="Pipes S.E."/>
            <person name="Stropko S.J."/>
            <person name="Newman J.D."/>
        </authorList>
    </citation>
    <scope>NUCLEOTIDE SEQUENCE [LARGE SCALE GENOMIC DNA]</scope>
    <source>
        <strain evidence="11 12">CTM</strain>
    </source>
</reference>
<dbReference type="AlphaFoldDB" id="A0A086BF42"/>
<dbReference type="PANTHER" id="PTHR23421">
    <property type="entry name" value="BETA-GALACTOSIDASE RELATED"/>
    <property type="match status" value="1"/>
</dbReference>
<dbReference type="InterPro" id="IPR048912">
    <property type="entry name" value="BetaGal1-like_ABD1"/>
</dbReference>
<dbReference type="Gene3D" id="3.20.20.80">
    <property type="entry name" value="Glycosidases"/>
    <property type="match status" value="1"/>
</dbReference>
<dbReference type="SUPFAM" id="SSF51445">
    <property type="entry name" value="(Trans)glycosidases"/>
    <property type="match status" value="1"/>
</dbReference>
<organism evidence="11 12">
    <name type="scientific">Chryseobacterium piperi</name>
    <dbReference type="NCBI Taxonomy" id="558152"/>
    <lineage>
        <taxon>Bacteria</taxon>
        <taxon>Pseudomonadati</taxon>
        <taxon>Bacteroidota</taxon>
        <taxon>Flavobacteriia</taxon>
        <taxon>Flavobacteriales</taxon>
        <taxon>Weeksellaceae</taxon>
        <taxon>Chryseobacterium group</taxon>
        <taxon>Chryseobacterium</taxon>
    </lineage>
</organism>
<evidence type="ECO:0000259" key="8">
    <source>
        <dbReference type="Pfam" id="PF01301"/>
    </source>
</evidence>
<dbReference type="InterPro" id="IPR031330">
    <property type="entry name" value="Gly_Hdrlase_35_cat"/>
</dbReference>
<gene>
    <name evidence="11" type="ORF">IQ37_10885</name>
</gene>
<dbReference type="InterPro" id="IPR001944">
    <property type="entry name" value="Glycoside_Hdrlase_35"/>
</dbReference>
<dbReference type="STRING" id="558152.IQ37_10885"/>
<evidence type="ECO:0000256" key="5">
    <source>
        <dbReference type="RuleBase" id="RU000675"/>
    </source>
</evidence>
<evidence type="ECO:0000256" key="2">
    <source>
        <dbReference type="ARBA" id="ARBA00022801"/>
    </source>
</evidence>
<evidence type="ECO:0000256" key="1">
    <source>
        <dbReference type="ARBA" id="ARBA00009809"/>
    </source>
</evidence>
<feature type="active site" description="Proton donor" evidence="4">
    <location>
        <position position="183"/>
    </location>
</feature>
<evidence type="ECO:0000313" key="12">
    <source>
        <dbReference type="Proteomes" id="UP000028709"/>
    </source>
</evidence>
<keyword evidence="2 5" id="KW-0378">Hydrolase</keyword>
<feature type="active site" description="Nucleophile" evidence="4">
    <location>
        <position position="267"/>
    </location>
</feature>
<dbReference type="EC" id="3.2.1.23" evidence="5"/>
<feature type="domain" description="Beta-galactosidase galactose-binding" evidence="10">
    <location>
        <begin position="540"/>
        <end position="598"/>
    </location>
</feature>
<dbReference type="Proteomes" id="UP000028709">
    <property type="component" value="Unassembled WGS sequence"/>
</dbReference>
<dbReference type="GO" id="GO:0005975">
    <property type="term" value="P:carbohydrate metabolic process"/>
    <property type="evidence" value="ECO:0007669"/>
    <property type="project" value="InterPro"/>
</dbReference>
<dbReference type="GO" id="GO:0004565">
    <property type="term" value="F:beta-galactosidase activity"/>
    <property type="evidence" value="ECO:0007669"/>
    <property type="project" value="UniProtKB-EC"/>
</dbReference>
<dbReference type="Pfam" id="PF21317">
    <property type="entry name" value="BetaGal_ABD_1"/>
    <property type="match status" value="1"/>
</dbReference>
<evidence type="ECO:0000313" key="11">
    <source>
        <dbReference type="EMBL" id="KFF27556.1"/>
    </source>
</evidence>
<dbReference type="Pfam" id="PF21467">
    <property type="entry name" value="BetaGal_gal-bd"/>
    <property type="match status" value="1"/>
</dbReference>
<dbReference type="KEGG" id="cpip:CJF12_12025"/>
<evidence type="ECO:0000256" key="4">
    <source>
        <dbReference type="PIRSR" id="PIRSR006336-1"/>
    </source>
</evidence>
<evidence type="ECO:0000259" key="10">
    <source>
        <dbReference type="Pfam" id="PF21467"/>
    </source>
</evidence>
<dbReference type="PRINTS" id="PR00742">
    <property type="entry name" value="GLHYDRLASE35"/>
</dbReference>
<protein>
    <recommendedName>
        <fullName evidence="5">Beta-galactosidase</fullName>
        <ecNumber evidence="5">3.2.1.23</ecNumber>
    </recommendedName>
</protein>
<dbReference type="InterPro" id="IPR048913">
    <property type="entry name" value="BetaGal_gal-bd"/>
</dbReference>
<keyword evidence="7" id="KW-1133">Transmembrane helix</keyword>
<dbReference type="InterPro" id="IPR026283">
    <property type="entry name" value="B-gal_1-like"/>
</dbReference>
<feature type="domain" description="Beta-galactosidase 1-like first all-beta" evidence="9">
    <location>
        <begin position="403"/>
        <end position="513"/>
    </location>
</feature>
<dbReference type="InterPro" id="IPR017853">
    <property type="entry name" value="GH"/>
</dbReference>
<keyword evidence="7" id="KW-0812">Transmembrane</keyword>
<evidence type="ECO:0000256" key="3">
    <source>
        <dbReference type="ARBA" id="ARBA00023295"/>
    </source>
</evidence>